<evidence type="ECO:0000256" key="1">
    <source>
        <dbReference type="SAM" id="SignalP"/>
    </source>
</evidence>
<evidence type="ECO:0008006" key="4">
    <source>
        <dbReference type="Google" id="ProtNLM"/>
    </source>
</evidence>
<protein>
    <recommendedName>
        <fullName evidence="4">DUF3313 domain-containing protein</fullName>
    </recommendedName>
</protein>
<gene>
    <name evidence="2" type="ORF">GCM10008023_27290</name>
</gene>
<dbReference type="RefSeq" id="WP_189676709.1">
    <property type="nucleotide sequence ID" value="NZ_BNAQ01000004.1"/>
</dbReference>
<evidence type="ECO:0000313" key="3">
    <source>
        <dbReference type="Proteomes" id="UP000652430"/>
    </source>
</evidence>
<dbReference type="Proteomes" id="UP000652430">
    <property type="component" value="Unassembled WGS sequence"/>
</dbReference>
<name>A0ABQ3LW46_9SPHN</name>
<dbReference type="EMBL" id="BNAQ01000004">
    <property type="protein sequence ID" value="GHH19938.1"/>
    <property type="molecule type" value="Genomic_DNA"/>
</dbReference>
<feature type="signal peptide" evidence="1">
    <location>
        <begin position="1"/>
        <end position="27"/>
    </location>
</feature>
<feature type="chain" id="PRO_5045983781" description="DUF3313 domain-containing protein" evidence="1">
    <location>
        <begin position="28"/>
        <end position="333"/>
    </location>
</feature>
<proteinExistence type="predicted"/>
<sequence length="333" mass="34082">MFDFRGTAALSAIALATTPLSAVPAFADDQPVKISSGEAAKGTTTVVIGAFNVGFIFESVDNTKATGGMIGAFGGVTNAKSELVGVTPAMMQTVTDAAYADFKAKLAAKGMTVVDPAPMFGSAAFAHVKPMASPMEASVFIDKKSKGKTDYYKPTGIPGLVMLPGDITGSGFSSMGMQMSFGYTQYGMVQHAKATGQAVIDVVYLIDFSDARRPGIASFGGGVKISSGMSVAGQFSRMSLVSPAGKIATITLKDPVAVTGDFADMADTTKGAGVQKAANILGGLATVGGFGGLKFGKSKTYTFTAKPGLYEDTATKATTLANARMVDQLVALR</sequence>
<keyword evidence="3" id="KW-1185">Reference proteome</keyword>
<accession>A0ABQ3LW46</accession>
<reference evidence="3" key="1">
    <citation type="journal article" date="2019" name="Int. J. Syst. Evol. Microbiol.">
        <title>The Global Catalogue of Microorganisms (GCM) 10K type strain sequencing project: providing services to taxonomists for standard genome sequencing and annotation.</title>
        <authorList>
            <consortium name="The Broad Institute Genomics Platform"/>
            <consortium name="The Broad Institute Genome Sequencing Center for Infectious Disease"/>
            <person name="Wu L."/>
            <person name="Ma J."/>
        </authorList>
    </citation>
    <scope>NUCLEOTIDE SEQUENCE [LARGE SCALE GENOMIC DNA]</scope>
    <source>
        <strain evidence="3">CGMCC 1.8957</strain>
    </source>
</reference>
<comment type="caution">
    <text evidence="2">The sequence shown here is derived from an EMBL/GenBank/DDBJ whole genome shotgun (WGS) entry which is preliminary data.</text>
</comment>
<evidence type="ECO:0000313" key="2">
    <source>
        <dbReference type="EMBL" id="GHH19938.1"/>
    </source>
</evidence>
<keyword evidence="1" id="KW-0732">Signal</keyword>
<organism evidence="2 3">
    <name type="scientific">Sphingomonas glacialis</name>
    <dbReference type="NCBI Taxonomy" id="658225"/>
    <lineage>
        <taxon>Bacteria</taxon>
        <taxon>Pseudomonadati</taxon>
        <taxon>Pseudomonadota</taxon>
        <taxon>Alphaproteobacteria</taxon>
        <taxon>Sphingomonadales</taxon>
        <taxon>Sphingomonadaceae</taxon>
        <taxon>Sphingomonas</taxon>
    </lineage>
</organism>